<organism evidence="1 2">
    <name type="scientific">Rhodococcus antarcticus</name>
    <dbReference type="NCBI Taxonomy" id="2987751"/>
    <lineage>
        <taxon>Bacteria</taxon>
        <taxon>Bacillati</taxon>
        <taxon>Actinomycetota</taxon>
        <taxon>Actinomycetes</taxon>
        <taxon>Mycobacteriales</taxon>
        <taxon>Nocardiaceae</taxon>
        <taxon>Rhodococcus</taxon>
    </lineage>
</organism>
<name>A0ABY6P5Q9_9NOCA</name>
<evidence type="ECO:0000313" key="1">
    <source>
        <dbReference type="EMBL" id="UZJ26423.1"/>
    </source>
</evidence>
<keyword evidence="2" id="KW-1185">Reference proteome</keyword>
<sequence>MSDQARAGEPEERSDAARVLRQAADERTLHEALGLVSALEHTTAARASASLRAVGLSTGHTPLCVARELLHLVFPASHPLLPAAHATGSATLTEAVQRRWRWPLHQLRSPDPTAGPRVWDRVRTPGAVVASPHPRLN</sequence>
<accession>A0ABY6P5Q9</accession>
<dbReference type="RefSeq" id="WP_265384527.1">
    <property type="nucleotide sequence ID" value="NZ_CP110615.1"/>
</dbReference>
<gene>
    <name evidence="1" type="ORF">RHODO2019_08525</name>
</gene>
<proteinExistence type="predicted"/>
<evidence type="ECO:0000313" key="2">
    <source>
        <dbReference type="Proteomes" id="UP001164965"/>
    </source>
</evidence>
<dbReference type="EMBL" id="CP110615">
    <property type="protein sequence ID" value="UZJ26423.1"/>
    <property type="molecule type" value="Genomic_DNA"/>
</dbReference>
<dbReference type="Proteomes" id="UP001164965">
    <property type="component" value="Chromosome"/>
</dbReference>
<reference evidence="1" key="1">
    <citation type="submission" date="2022-10" db="EMBL/GenBank/DDBJ databases">
        <title>Rhodococcus sp.75.</title>
        <authorList>
            <person name="Sun M."/>
        </authorList>
    </citation>
    <scope>NUCLEOTIDE SEQUENCE</scope>
    <source>
        <strain evidence="1">75</strain>
    </source>
</reference>
<protein>
    <submittedName>
        <fullName evidence="1">Uncharacterized protein</fullName>
    </submittedName>
</protein>